<sequence length="65" mass="7377">MRREHNKLKLAKLAIRLLCFTIIIIAALWMIFNNNPQSLTISVNADKVNAEFAVNFASVLDDDCQ</sequence>
<dbReference type="EMBL" id="JAAITS010000004">
    <property type="protein sequence ID" value="NSG84260.1"/>
    <property type="molecule type" value="Genomic_DNA"/>
</dbReference>
<proteinExistence type="predicted"/>
<keyword evidence="1" id="KW-0812">Transmembrane</keyword>
<accession>A0ABX2H295</accession>
<keyword evidence="1" id="KW-0472">Membrane</keyword>
<gene>
    <name evidence="2" type="ORF">G5B17_02135</name>
</gene>
<name>A0ABX2H295_9FIRM</name>
<dbReference type="Proteomes" id="UP001644719">
    <property type="component" value="Unassembled WGS sequence"/>
</dbReference>
<reference evidence="2 3" key="1">
    <citation type="journal article" date="2020" name="Cell Host Microbe">
        <title>Functional and Genomic Variation between Human-Derived Isolates of Lachnospiraceae Reveals Inter- and Intra-Species Diversity.</title>
        <authorList>
            <person name="Sorbara M.T."/>
            <person name="Littmann E.R."/>
            <person name="Fontana E."/>
            <person name="Moody T.U."/>
            <person name="Kohout C.E."/>
            <person name="Gjonbalaj M."/>
            <person name="Eaton V."/>
            <person name="Seok R."/>
            <person name="Leiner I.M."/>
            <person name="Pamer E.G."/>
        </authorList>
    </citation>
    <scope>NUCLEOTIDE SEQUENCE [LARGE SCALE GENOMIC DNA]</scope>
    <source>
        <strain evidence="2 3">MSK.17.74</strain>
    </source>
</reference>
<evidence type="ECO:0000313" key="3">
    <source>
        <dbReference type="Proteomes" id="UP001644719"/>
    </source>
</evidence>
<comment type="caution">
    <text evidence="2">The sequence shown here is derived from an EMBL/GenBank/DDBJ whole genome shotgun (WGS) entry which is preliminary data.</text>
</comment>
<keyword evidence="3" id="KW-1185">Reference proteome</keyword>
<evidence type="ECO:0000256" key="1">
    <source>
        <dbReference type="SAM" id="Phobius"/>
    </source>
</evidence>
<organism evidence="2 3">
    <name type="scientific">Blautia faecis</name>
    <dbReference type="NCBI Taxonomy" id="871665"/>
    <lineage>
        <taxon>Bacteria</taxon>
        <taxon>Bacillati</taxon>
        <taxon>Bacillota</taxon>
        <taxon>Clostridia</taxon>
        <taxon>Lachnospirales</taxon>
        <taxon>Lachnospiraceae</taxon>
        <taxon>Blautia</taxon>
    </lineage>
</organism>
<evidence type="ECO:0000313" key="2">
    <source>
        <dbReference type="EMBL" id="NSG84260.1"/>
    </source>
</evidence>
<dbReference type="RefSeq" id="WP_173769249.1">
    <property type="nucleotide sequence ID" value="NZ_JAAITS010000004.1"/>
</dbReference>
<keyword evidence="1" id="KW-1133">Transmembrane helix</keyword>
<feature type="transmembrane region" description="Helical" evidence="1">
    <location>
        <begin position="12"/>
        <end position="32"/>
    </location>
</feature>
<protein>
    <submittedName>
        <fullName evidence="2">Uncharacterized protein</fullName>
    </submittedName>
</protein>